<evidence type="ECO:0000256" key="2">
    <source>
        <dbReference type="SAM" id="Phobius"/>
    </source>
</evidence>
<dbReference type="RefSeq" id="WP_008611748.1">
    <property type="nucleotide sequence ID" value="NZ_JH651379.1"/>
</dbReference>
<keyword evidence="4" id="KW-1185">Reference proteome</keyword>
<dbReference type="AlphaFoldDB" id="I3C4I1"/>
<feature type="transmembrane region" description="Helical" evidence="2">
    <location>
        <begin position="143"/>
        <end position="162"/>
    </location>
</feature>
<dbReference type="STRING" id="926559.JoomaDRAFT_1509"/>
<organism evidence="3 4">
    <name type="scientific">Galbibacter orientalis DSM 19592</name>
    <dbReference type="NCBI Taxonomy" id="926559"/>
    <lineage>
        <taxon>Bacteria</taxon>
        <taxon>Pseudomonadati</taxon>
        <taxon>Bacteroidota</taxon>
        <taxon>Flavobacteriia</taxon>
        <taxon>Flavobacteriales</taxon>
        <taxon>Flavobacteriaceae</taxon>
        <taxon>Galbibacter</taxon>
    </lineage>
</organism>
<protein>
    <submittedName>
        <fullName evidence="3">Putative membrane protein</fullName>
    </submittedName>
</protein>
<accession>I3C4I1</accession>
<feature type="transmembrane region" description="Helical" evidence="2">
    <location>
        <begin position="119"/>
        <end position="137"/>
    </location>
</feature>
<dbReference type="InterPro" id="IPR019284">
    <property type="entry name" value="RP532"/>
</dbReference>
<dbReference type="HOGENOM" id="CLU_124439_2_0_10"/>
<proteinExistence type="predicted"/>
<keyword evidence="2" id="KW-1133">Transmembrane helix</keyword>
<evidence type="ECO:0000313" key="4">
    <source>
        <dbReference type="Proteomes" id="UP000004690"/>
    </source>
</evidence>
<feature type="region of interest" description="Disordered" evidence="1">
    <location>
        <begin position="1"/>
        <end position="24"/>
    </location>
</feature>
<gene>
    <name evidence="3" type="ORF">JoomaDRAFT_1509</name>
</gene>
<dbReference type="Proteomes" id="UP000004690">
    <property type="component" value="Unassembled WGS sequence"/>
</dbReference>
<dbReference type="eggNOG" id="COG5346">
    <property type="taxonomic scope" value="Bacteria"/>
</dbReference>
<keyword evidence="2" id="KW-0812">Transmembrane</keyword>
<dbReference type="EMBL" id="JH651379">
    <property type="protein sequence ID" value="EIJ38524.1"/>
    <property type="molecule type" value="Genomic_DNA"/>
</dbReference>
<evidence type="ECO:0000313" key="3">
    <source>
        <dbReference type="EMBL" id="EIJ38524.1"/>
    </source>
</evidence>
<reference evidence="3 4" key="1">
    <citation type="submission" date="2012-02" db="EMBL/GenBank/DDBJ databases">
        <title>Improved High-Quality Draft genome of Joostella marina DSM 19592.</title>
        <authorList>
            <consortium name="US DOE Joint Genome Institute (JGI-PGF)"/>
            <person name="Lucas S."/>
            <person name="Copeland A."/>
            <person name="Lapidus A."/>
            <person name="Bruce D."/>
            <person name="Goodwin L."/>
            <person name="Pitluck S."/>
            <person name="Peters L."/>
            <person name="Chertkov O."/>
            <person name="Ovchinnikova G."/>
            <person name="Kyrpides N."/>
            <person name="Mavromatis K."/>
            <person name="Detter J.C."/>
            <person name="Han C."/>
            <person name="Land M."/>
            <person name="Hauser L."/>
            <person name="Markowitz V."/>
            <person name="Cheng J.-F."/>
            <person name="Hugenholtz P."/>
            <person name="Woyke T."/>
            <person name="Wu D."/>
            <person name="Tindall B."/>
            <person name="Brambilla E."/>
            <person name="Klenk H.-P."/>
            <person name="Eisen J.A."/>
        </authorList>
    </citation>
    <scope>NUCLEOTIDE SEQUENCE [LARGE SCALE GENOMIC DNA]</scope>
    <source>
        <strain evidence="3 4">DSM 19592</strain>
    </source>
</reference>
<evidence type="ECO:0000256" key="1">
    <source>
        <dbReference type="SAM" id="MobiDB-lite"/>
    </source>
</evidence>
<dbReference type="Pfam" id="PF10097">
    <property type="entry name" value="DUF2335"/>
    <property type="match status" value="1"/>
</dbReference>
<keyword evidence="2" id="KW-0472">Membrane</keyword>
<sequence length="172" mass="18571">MSKNRKVDNKSAIKKTSQDIPEELQEIEEDLTNYNPEIFKGVPQKKKVEILHSLSVVSIQHRSHSGPLPDPETLIKYNSVIPNGADRIMKMAENQQAHRISIENRVVASQSAQSKLGQVFGLIIGLVGIGCGTFLAATGEPTIGGIIAGGTVVSLVSVFVIGKSAQRKSLEE</sequence>
<feature type="compositionally biased region" description="Basic and acidic residues" evidence="1">
    <location>
        <begin position="1"/>
        <end position="11"/>
    </location>
</feature>
<name>I3C4I1_9FLAO</name>